<comment type="caution">
    <text evidence="3">The sequence shown here is derived from an EMBL/GenBank/DDBJ whole genome shotgun (WGS) entry which is preliminary data.</text>
</comment>
<evidence type="ECO:0000313" key="3">
    <source>
        <dbReference type="EMBL" id="GGU17189.1"/>
    </source>
</evidence>
<dbReference type="SUPFAM" id="SSF48452">
    <property type="entry name" value="TPR-like"/>
    <property type="match status" value="1"/>
</dbReference>
<name>A0ABQ2UC93_9PSEU</name>
<dbReference type="InterPro" id="IPR036388">
    <property type="entry name" value="WH-like_DNA-bd_sf"/>
</dbReference>
<dbReference type="CDD" id="cd06170">
    <property type="entry name" value="LuxR_C_like"/>
    <property type="match status" value="1"/>
</dbReference>
<organism evidence="3 4">
    <name type="scientific">Lentzea flava</name>
    <dbReference type="NCBI Taxonomy" id="103732"/>
    <lineage>
        <taxon>Bacteria</taxon>
        <taxon>Bacillati</taxon>
        <taxon>Actinomycetota</taxon>
        <taxon>Actinomycetes</taxon>
        <taxon>Pseudonocardiales</taxon>
        <taxon>Pseudonocardiaceae</taxon>
        <taxon>Lentzea</taxon>
    </lineage>
</organism>
<evidence type="ECO:0000256" key="1">
    <source>
        <dbReference type="ARBA" id="ARBA00023125"/>
    </source>
</evidence>
<dbReference type="EMBL" id="BMRE01000001">
    <property type="protein sequence ID" value="GGU17189.1"/>
    <property type="molecule type" value="Genomic_DNA"/>
</dbReference>
<reference evidence="4" key="1">
    <citation type="journal article" date="2019" name="Int. J. Syst. Evol. Microbiol.">
        <title>The Global Catalogue of Microorganisms (GCM) 10K type strain sequencing project: providing services to taxonomists for standard genome sequencing and annotation.</title>
        <authorList>
            <consortium name="The Broad Institute Genomics Platform"/>
            <consortium name="The Broad Institute Genome Sequencing Center for Infectious Disease"/>
            <person name="Wu L."/>
            <person name="Ma J."/>
        </authorList>
    </citation>
    <scope>NUCLEOTIDE SEQUENCE [LARGE SCALE GENOMIC DNA]</scope>
    <source>
        <strain evidence="4">JCM 3296</strain>
    </source>
</reference>
<dbReference type="PROSITE" id="PS00622">
    <property type="entry name" value="HTH_LUXR_1"/>
    <property type="match status" value="1"/>
</dbReference>
<evidence type="ECO:0000259" key="2">
    <source>
        <dbReference type="PROSITE" id="PS50043"/>
    </source>
</evidence>
<accession>A0ABQ2UC93</accession>
<dbReference type="SUPFAM" id="SSF46894">
    <property type="entry name" value="C-terminal effector domain of the bipartite response regulators"/>
    <property type="match status" value="1"/>
</dbReference>
<dbReference type="InterPro" id="IPR011990">
    <property type="entry name" value="TPR-like_helical_dom_sf"/>
</dbReference>
<dbReference type="InterPro" id="IPR039420">
    <property type="entry name" value="WalR-like"/>
</dbReference>
<dbReference type="Gene3D" id="1.10.10.10">
    <property type="entry name" value="Winged helix-like DNA-binding domain superfamily/Winged helix DNA-binding domain"/>
    <property type="match status" value="1"/>
</dbReference>
<sequence>MASGSASALTAVLDEPALPPDVRDRAAIQYARVPHRSPDRLADLVRDDRLGAEARGEARLALGTMLVRRPGSVVAGQTELALAVADLGEARAARAMAVLADPSLGTRPVADHREWAEKALRVSDDPALLAAVRATLVHTADHELPELVRRSPGGPRLADAHLTVARALCSAGHPGRARAHLRTARTLSHENAGVGLELLLDWCTGRWTGLAERAEARLDTLPDAAEAALVRARLAVAAGEWATAETWFPRTGVDTPEEAVTPVVLAACACRIRSSLDRDDLAAAEVTADRAADLFRRKENWAWATDVVPAVVPAWLRAGRRTEAYDLACELAAVAAHLDAPALIVASHAATAAVCAAEGAHERALDHWDRARQHAARIGAPYLAAGHAENTVRARLHLGDPAAADTLLDVIAQYDELGATRDANRGRLLLRTHGIATHTRRWRRDGPRVLSPRERDVADLLSRDRSNQEIADTLLLSCRTVEHHVASVLRKLGVKSRREVALRVRHARQPGTQ</sequence>
<protein>
    <recommendedName>
        <fullName evidence="2">HTH luxR-type domain-containing protein</fullName>
    </recommendedName>
</protein>
<dbReference type="Pfam" id="PF00196">
    <property type="entry name" value="GerE"/>
    <property type="match status" value="1"/>
</dbReference>
<dbReference type="PROSITE" id="PS50043">
    <property type="entry name" value="HTH_LUXR_2"/>
    <property type="match status" value="1"/>
</dbReference>
<dbReference type="RefSeq" id="WP_189251941.1">
    <property type="nucleotide sequence ID" value="NZ_BMRE01000001.1"/>
</dbReference>
<gene>
    <name evidence="3" type="ORF">GCM10010178_06250</name>
</gene>
<dbReference type="SMART" id="SM00421">
    <property type="entry name" value="HTH_LUXR"/>
    <property type="match status" value="1"/>
</dbReference>
<proteinExistence type="predicted"/>
<dbReference type="InterPro" id="IPR000792">
    <property type="entry name" value="Tscrpt_reg_LuxR_C"/>
</dbReference>
<dbReference type="Proteomes" id="UP000649573">
    <property type="component" value="Unassembled WGS sequence"/>
</dbReference>
<dbReference type="PANTHER" id="PTHR43214">
    <property type="entry name" value="TWO-COMPONENT RESPONSE REGULATOR"/>
    <property type="match status" value="1"/>
</dbReference>
<keyword evidence="1" id="KW-0238">DNA-binding</keyword>
<keyword evidence="4" id="KW-1185">Reference proteome</keyword>
<dbReference type="InterPro" id="IPR016032">
    <property type="entry name" value="Sig_transdc_resp-reg_C-effctor"/>
</dbReference>
<dbReference type="PRINTS" id="PR00038">
    <property type="entry name" value="HTHLUXR"/>
</dbReference>
<feature type="domain" description="HTH luxR-type" evidence="2">
    <location>
        <begin position="443"/>
        <end position="508"/>
    </location>
</feature>
<evidence type="ECO:0000313" key="4">
    <source>
        <dbReference type="Proteomes" id="UP000649573"/>
    </source>
</evidence>